<feature type="compositionally biased region" description="Acidic residues" evidence="10">
    <location>
        <begin position="309"/>
        <end position="352"/>
    </location>
</feature>
<reference evidence="14 15" key="1">
    <citation type="submission" date="2015-09" db="EMBL/GenBank/DDBJ databases">
        <authorList>
            <consortium name="Pathogen Informatics"/>
        </authorList>
    </citation>
    <scope>NUCLEOTIDE SEQUENCE [LARGE SCALE GENOMIC DNA]</scope>
    <source>
        <strain evidence="14 15">2789STDY5608860</strain>
    </source>
</reference>
<dbReference type="InterPro" id="IPR005543">
    <property type="entry name" value="PASTA_dom"/>
</dbReference>
<comment type="catalytic activity">
    <reaction evidence="7">
        <text>L-threonyl-[protein] + ATP = O-phospho-L-threonyl-[protein] + ADP + H(+)</text>
        <dbReference type="Rhea" id="RHEA:46608"/>
        <dbReference type="Rhea" id="RHEA-COMP:11060"/>
        <dbReference type="Rhea" id="RHEA-COMP:11605"/>
        <dbReference type="ChEBI" id="CHEBI:15378"/>
        <dbReference type="ChEBI" id="CHEBI:30013"/>
        <dbReference type="ChEBI" id="CHEBI:30616"/>
        <dbReference type="ChEBI" id="CHEBI:61977"/>
        <dbReference type="ChEBI" id="CHEBI:456216"/>
        <dbReference type="EC" id="2.7.11.1"/>
    </reaction>
</comment>
<feature type="transmembrane region" description="Helical" evidence="11">
    <location>
        <begin position="364"/>
        <end position="390"/>
    </location>
</feature>
<dbReference type="PROSITE" id="PS51178">
    <property type="entry name" value="PASTA"/>
    <property type="match status" value="3"/>
</dbReference>
<feature type="region of interest" description="Disordered" evidence="10">
    <location>
        <begin position="395"/>
        <end position="425"/>
    </location>
</feature>
<evidence type="ECO:0000256" key="8">
    <source>
        <dbReference type="ARBA" id="ARBA00048679"/>
    </source>
</evidence>
<dbReference type="Gene3D" id="3.30.200.20">
    <property type="entry name" value="Phosphorylase Kinase, domain 1"/>
    <property type="match status" value="1"/>
</dbReference>
<dbReference type="Pfam" id="PF03793">
    <property type="entry name" value="PASTA"/>
    <property type="match status" value="3"/>
</dbReference>
<evidence type="ECO:0000256" key="3">
    <source>
        <dbReference type="ARBA" id="ARBA00022679"/>
    </source>
</evidence>
<evidence type="ECO:0000256" key="1">
    <source>
        <dbReference type="ARBA" id="ARBA00012513"/>
    </source>
</evidence>
<dbReference type="PROSITE" id="PS50011">
    <property type="entry name" value="PROTEIN_KINASE_DOM"/>
    <property type="match status" value="1"/>
</dbReference>
<evidence type="ECO:0000256" key="2">
    <source>
        <dbReference type="ARBA" id="ARBA00022527"/>
    </source>
</evidence>
<evidence type="ECO:0000313" key="14">
    <source>
        <dbReference type="EMBL" id="CUN91539.1"/>
    </source>
</evidence>
<keyword evidence="2" id="KW-0723">Serine/threonine-protein kinase</keyword>
<evidence type="ECO:0000256" key="9">
    <source>
        <dbReference type="PROSITE-ProRule" id="PRU10141"/>
    </source>
</evidence>
<evidence type="ECO:0000256" key="10">
    <source>
        <dbReference type="SAM" id="MobiDB-lite"/>
    </source>
</evidence>
<keyword evidence="11" id="KW-0472">Membrane</keyword>
<keyword evidence="3 14" id="KW-0808">Transferase</keyword>
<dbReference type="PROSITE" id="PS00108">
    <property type="entry name" value="PROTEIN_KINASE_ST"/>
    <property type="match status" value="1"/>
</dbReference>
<name>A0A174AUG2_9FIRM</name>
<dbReference type="Proteomes" id="UP000095384">
    <property type="component" value="Unassembled WGS sequence"/>
</dbReference>
<feature type="domain" description="PASTA" evidence="13">
    <location>
        <begin position="560"/>
        <end position="626"/>
    </location>
</feature>
<feature type="domain" description="PASTA" evidence="13">
    <location>
        <begin position="492"/>
        <end position="559"/>
    </location>
</feature>
<gene>
    <name evidence="14" type="primary">prkC_1</name>
    <name evidence="14" type="ORF">ERS852417_01233</name>
</gene>
<dbReference type="SMART" id="SM00220">
    <property type="entry name" value="S_TKc"/>
    <property type="match status" value="1"/>
</dbReference>
<evidence type="ECO:0000259" key="13">
    <source>
        <dbReference type="PROSITE" id="PS51178"/>
    </source>
</evidence>
<keyword evidence="6 9" id="KW-0067">ATP-binding</keyword>
<protein>
    <recommendedName>
        <fullName evidence="1">non-specific serine/threonine protein kinase</fullName>
        <ecNumber evidence="1">2.7.11.1</ecNumber>
    </recommendedName>
</protein>
<dbReference type="Pfam" id="PF00069">
    <property type="entry name" value="Pkinase"/>
    <property type="match status" value="1"/>
</dbReference>
<proteinExistence type="predicted"/>
<dbReference type="GO" id="GO:0106310">
    <property type="term" value="F:protein serine kinase activity"/>
    <property type="evidence" value="ECO:0007669"/>
    <property type="project" value="RHEA"/>
</dbReference>
<dbReference type="InterPro" id="IPR000719">
    <property type="entry name" value="Prot_kinase_dom"/>
</dbReference>
<feature type="binding site" evidence="9">
    <location>
        <position position="41"/>
    </location>
    <ligand>
        <name>ATP</name>
        <dbReference type="ChEBI" id="CHEBI:30616"/>
    </ligand>
</feature>
<dbReference type="RefSeq" id="WP_055223843.1">
    <property type="nucleotide sequence ID" value="NZ_CYYW01000006.1"/>
</dbReference>
<dbReference type="FunFam" id="3.30.200.20:FF:000035">
    <property type="entry name" value="Serine/threonine protein kinase Stk1"/>
    <property type="match status" value="1"/>
</dbReference>
<dbReference type="GO" id="GO:0005524">
    <property type="term" value="F:ATP binding"/>
    <property type="evidence" value="ECO:0007669"/>
    <property type="project" value="UniProtKB-UniRule"/>
</dbReference>
<evidence type="ECO:0000256" key="11">
    <source>
        <dbReference type="SAM" id="Phobius"/>
    </source>
</evidence>
<dbReference type="SUPFAM" id="SSF56112">
    <property type="entry name" value="Protein kinase-like (PK-like)"/>
    <property type="match status" value="1"/>
</dbReference>
<sequence length="720" mass="77475">MLEIGSFLSDRYEILSKVGAGGMSDVYKAKDHILSRFVAIKVLKQEFSEDSSFVTKFRAEAQSAAGLEHPNIVNIYDVGSENGLYYIVMEYVEGITLKTYIEKKGQLSFKESASIAIQVARGIEAAHNKNIIHRDIKPQNIIISTDGKVKVTDFGIAKATSSNTISSDVMGSVHYASPEQARNGFVDGRSDIYSLGIVMFEMVTGRVPFDGDTTVAVALQHLQEEIARPSIYAPDLPISFEKIILKCTQKTPDRRYQTIEELLTDIRRSLAHPDEDFVTIAPLVDGGKTKVISPEELDKIKEGRGVAEDLNDDDTDADNGDEYADDEEDDDEYDESLLDDDDDEEDDDDDDDGKLLNPKMDKAITIMGIVTAVIIVIVIIYLALSVAGVFKFGGKKNSESQQTESQTQTESESESETQTETEGQMIDIRGMSVEDAQKAVDRLKLDLTVFAFETKQSDAKDGTILEQDVKAGDTVKRGSQINVVIAGKGDSTSEMVKVPSVIGKTKSSAKSTLESAGFSVTFEYGDYNDSVAADVVTAQSPSAKKQAAKGSTVTVTLSPGQKPITVPNVVGASQSHAESALAGAGLKYTYADSQYSDTVPAGSVISQTKSGETVAAGTTITLTLSKGKQQVSKKVSTTLSLDIPEGAKAENISGTYSLHDDEKEYASGNVTGASVTVSGTIDGSSAIATVKWTYDLVTTNEDGTENRESGKTATKEVTVR</sequence>
<comment type="catalytic activity">
    <reaction evidence="8">
        <text>L-seryl-[protein] + ATP = O-phospho-L-seryl-[protein] + ADP + H(+)</text>
        <dbReference type="Rhea" id="RHEA:17989"/>
        <dbReference type="Rhea" id="RHEA-COMP:9863"/>
        <dbReference type="Rhea" id="RHEA-COMP:11604"/>
        <dbReference type="ChEBI" id="CHEBI:15378"/>
        <dbReference type="ChEBI" id="CHEBI:29999"/>
        <dbReference type="ChEBI" id="CHEBI:30616"/>
        <dbReference type="ChEBI" id="CHEBI:83421"/>
        <dbReference type="ChEBI" id="CHEBI:456216"/>
        <dbReference type="EC" id="2.7.11.1"/>
    </reaction>
</comment>
<keyword evidence="11" id="KW-1133">Transmembrane helix</keyword>
<accession>A0A174AUG2</accession>
<organism evidence="14 15">
    <name type="scientific">Agathobacter rectalis</name>
    <dbReference type="NCBI Taxonomy" id="39491"/>
    <lineage>
        <taxon>Bacteria</taxon>
        <taxon>Bacillati</taxon>
        <taxon>Bacillota</taxon>
        <taxon>Clostridia</taxon>
        <taxon>Lachnospirales</taxon>
        <taxon>Lachnospiraceae</taxon>
        <taxon>Agathobacter</taxon>
    </lineage>
</organism>
<dbReference type="EC" id="2.7.11.1" evidence="1"/>
<dbReference type="InterPro" id="IPR008271">
    <property type="entry name" value="Ser/Thr_kinase_AS"/>
</dbReference>
<evidence type="ECO:0000256" key="6">
    <source>
        <dbReference type="ARBA" id="ARBA00022840"/>
    </source>
</evidence>
<dbReference type="NCBIfam" id="NF033483">
    <property type="entry name" value="PknB_PASTA_kin"/>
    <property type="match status" value="1"/>
</dbReference>
<keyword evidence="11" id="KW-0812">Transmembrane</keyword>
<feature type="domain" description="Protein kinase" evidence="12">
    <location>
        <begin position="12"/>
        <end position="275"/>
    </location>
</feature>
<dbReference type="SMART" id="SM00740">
    <property type="entry name" value="PASTA"/>
    <property type="match status" value="3"/>
</dbReference>
<dbReference type="CDD" id="cd06577">
    <property type="entry name" value="PASTA_pknB"/>
    <property type="match status" value="3"/>
</dbReference>
<feature type="region of interest" description="Disordered" evidence="10">
    <location>
        <begin position="700"/>
        <end position="720"/>
    </location>
</feature>
<dbReference type="FunFam" id="1.10.510.10:FF:000021">
    <property type="entry name" value="Serine/threonine protein kinase"/>
    <property type="match status" value="1"/>
</dbReference>
<evidence type="ECO:0000256" key="5">
    <source>
        <dbReference type="ARBA" id="ARBA00022777"/>
    </source>
</evidence>
<keyword evidence="4 9" id="KW-0547">Nucleotide-binding</keyword>
<dbReference type="InterPro" id="IPR011009">
    <property type="entry name" value="Kinase-like_dom_sf"/>
</dbReference>
<feature type="domain" description="PASTA" evidence="13">
    <location>
        <begin position="419"/>
        <end position="487"/>
    </location>
</feature>
<evidence type="ECO:0000256" key="4">
    <source>
        <dbReference type="ARBA" id="ARBA00022741"/>
    </source>
</evidence>
<dbReference type="PANTHER" id="PTHR43289">
    <property type="entry name" value="MITOGEN-ACTIVATED PROTEIN KINASE KINASE KINASE 20-RELATED"/>
    <property type="match status" value="1"/>
</dbReference>
<evidence type="ECO:0000259" key="12">
    <source>
        <dbReference type="PROSITE" id="PS50011"/>
    </source>
</evidence>
<dbReference type="GO" id="GO:0004674">
    <property type="term" value="F:protein serine/threonine kinase activity"/>
    <property type="evidence" value="ECO:0007669"/>
    <property type="project" value="UniProtKB-KW"/>
</dbReference>
<keyword evidence="5 14" id="KW-0418">Kinase</keyword>
<dbReference type="CDD" id="cd14014">
    <property type="entry name" value="STKc_PknB_like"/>
    <property type="match status" value="1"/>
</dbReference>
<dbReference type="AlphaFoldDB" id="A0A174AUG2"/>
<feature type="region of interest" description="Disordered" evidence="10">
    <location>
        <begin position="302"/>
        <end position="357"/>
    </location>
</feature>
<dbReference type="InterPro" id="IPR017441">
    <property type="entry name" value="Protein_kinase_ATP_BS"/>
</dbReference>
<dbReference type="PROSITE" id="PS00107">
    <property type="entry name" value="PROTEIN_KINASE_ATP"/>
    <property type="match status" value="1"/>
</dbReference>
<feature type="compositionally biased region" description="Basic and acidic residues" evidence="10">
    <location>
        <begin position="704"/>
        <end position="720"/>
    </location>
</feature>
<feature type="compositionally biased region" description="Low complexity" evidence="10">
    <location>
        <begin position="399"/>
        <end position="410"/>
    </location>
</feature>
<evidence type="ECO:0000256" key="7">
    <source>
        <dbReference type="ARBA" id="ARBA00047899"/>
    </source>
</evidence>
<dbReference type="Gene3D" id="3.30.10.20">
    <property type="match status" value="3"/>
</dbReference>
<dbReference type="PANTHER" id="PTHR43289:SF34">
    <property type="entry name" value="SERINE_THREONINE-PROTEIN KINASE YBDM-RELATED"/>
    <property type="match status" value="1"/>
</dbReference>
<evidence type="ECO:0000313" key="15">
    <source>
        <dbReference type="Proteomes" id="UP000095384"/>
    </source>
</evidence>
<dbReference type="Gene3D" id="1.10.510.10">
    <property type="entry name" value="Transferase(Phosphotransferase) domain 1"/>
    <property type="match status" value="1"/>
</dbReference>
<dbReference type="EMBL" id="CYYW01000006">
    <property type="protein sequence ID" value="CUN91539.1"/>
    <property type="molecule type" value="Genomic_DNA"/>
</dbReference>